<evidence type="ECO:0000256" key="4">
    <source>
        <dbReference type="ARBA" id="ARBA00022840"/>
    </source>
</evidence>
<keyword evidence="5 6" id="KW-0520">NAD</keyword>
<keyword evidence="10" id="KW-1185">Reference proteome</keyword>
<evidence type="ECO:0000256" key="3">
    <source>
        <dbReference type="ARBA" id="ARBA00022741"/>
    </source>
</evidence>
<evidence type="ECO:0000259" key="8">
    <source>
        <dbReference type="Pfam" id="PF02540"/>
    </source>
</evidence>
<dbReference type="GO" id="GO:0009435">
    <property type="term" value="P:NAD+ biosynthetic process"/>
    <property type="evidence" value="ECO:0007669"/>
    <property type="project" value="InterPro"/>
</dbReference>
<organism evidence="9 10">
    <name type="scientific">Fumia xinanensis</name>
    <dbReference type="NCBI Taxonomy" id="2763659"/>
    <lineage>
        <taxon>Bacteria</taxon>
        <taxon>Bacillati</taxon>
        <taxon>Bacillota</taxon>
        <taxon>Clostridia</taxon>
        <taxon>Eubacteriales</taxon>
        <taxon>Oscillospiraceae</taxon>
        <taxon>Fumia</taxon>
    </lineage>
</organism>
<dbReference type="CDD" id="cd00553">
    <property type="entry name" value="NAD_synthase"/>
    <property type="match status" value="1"/>
</dbReference>
<keyword evidence="4 6" id="KW-0067">ATP-binding</keyword>
<evidence type="ECO:0000256" key="5">
    <source>
        <dbReference type="ARBA" id="ARBA00023027"/>
    </source>
</evidence>
<gene>
    <name evidence="9" type="primary">nadE</name>
    <name evidence="9" type="ORF">H8710_11090</name>
</gene>
<protein>
    <recommendedName>
        <fullName evidence="7">NH(3)-dependent NAD(+) synthetase</fullName>
        <ecNumber evidence="7">6.3.1.5</ecNumber>
    </recommendedName>
</protein>
<dbReference type="SUPFAM" id="SSF52402">
    <property type="entry name" value="Adenine nucleotide alpha hydrolases-like"/>
    <property type="match status" value="1"/>
</dbReference>
<dbReference type="EMBL" id="JACRSV010000003">
    <property type="protein sequence ID" value="MBC8560608.1"/>
    <property type="molecule type" value="Genomic_DNA"/>
</dbReference>
<dbReference type="InterPro" id="IPR014729">
    <property type="entry name" value="Rossmann-like_a/b/a_fold"/>
</dbReference>
<dbReference type="RefSeq" id="WP_249295685.1">
    <property type="nucleotide sequence ID" value="NZ_JACRSV010000003.1"/>
</dbReference>
<sequence>MGRNYERELKDRVSFIKEQLYQSGAKGVIYGNSGGKDSALVGILCRKATEQVLGVMMPCQSKRNFGEDMEDGQAVARQFGIETVTVDLTAVKEIFVEAVSKVDCITDGASANIAPRLRMTTLYTLAHTKGYLVAGTGNRSEEYVGYFTKWGDGAYDFNPIADLTVTEIYEFLDYLEAPENIRRKAPSAGLYDGQTDEKEMGITYKDLDGYLLEGKGDPQTIEKIEAIHRKVTHKYFAPAVFYDTGKRPNQK</sequence>
<dbReference type="GO" id="GO:0004359">
    <property type="term" value="F:glutaminase activity"/>
    <property type="evidence" value="ECO:0007669"/>
    <property type="project" value="InterPro"/>
</dbReference>
<reference evidence="9" key="1">
    <citation type="submission" date="2020-08" db="EMBL/GenBank/DDBJ databases">
        <title>Genome public.</title>
        <authorList>
            <person name="Liu C."/>
            <person name="Sun Q."/>
        </authorList>
    </citation>
    <scope>NUCLEOTIDE SEQUENCE</scope>
    <source>
        <strain evidence="9">NSJ-33</strain>
    </source>
</reference>
<dbReference type="AlphaFoldDB" id="A0A926I3G7"/>
<comment type="catalytic activity">
    <reaction evidence="7">
        <text>deamido-NAD(+) + NH4(+) + ATP = AMP + diphosphate + NAD(+) + H(+)</text>
        <dbReference type="Rhea" id="RHEA:21188"/>
        <dbReference type="ChEBI" id="CHEBI:15378"/>
        <dbReference type="ChEBI" id="CHEBI:28938"/>
        <dbReference type="ChEBI" id="CHEBI:30616"/>
        <dbReference type="ChEBI" id="CHEBI:33019"/>
        <dbReference type="ChEBI" id="CHEBI:57540"/>
        <dbReference type="ChEBI" id="CHEBI:58437"/>
        <dbReference type="ChEBI" id="CHEBI:456215"/>
        <dbReference type="EC" id="6.3.1.5"/>
    </reaction>
</comment>
<name>A0A926I3G7_9FIRM</name>
<comment type="similarity">
    <text evidence="6">Belongs to the NAD synthetase family.</text>
</comment>
<dbReference type="GO" id="GO:0005737">
    <property type="term" value="C:cytoplasm"/>
    <property type="evidence" value="ECO:0007669"/>
    <property type="project" value="InterPro"/>
</dbReference>
<keyword evidence="2 6" id="KW-0436">Ligase</keyword>
<dbReference type="EC" id="6.3.1.5" evidence="7"/>
<dbReference type="GO" id="GO:0008795">
    <property type="term" value="F:NAD+ synthase activity"/>
    <property type="evidence" value="ECO:0007669"/>
    <property type="project" value="UniProtKB-EC"/>
</dbReference>
<dbReference type="InterPro" id="IPR003694">
    <property type="entry name" value="NAD_synthase"/>
</dbReference>
<feature type="domain" description="NAD/GMP synthase" evidence="8">
    <location>
        <begin position="9"/>
        <end position="232"/>
    </location>
</feature>
<dbReference type="PANTHER" id="PTHR23090:SF9">
    <property type="entry name" value="GLUTAMINE-DEPENDENT NAD(+) SYNTHETASE"/>
    <property type="match status" value="1"/>
</dbReference>
<dbReference type="GO" id="GO:0003952">
    <property type="term" value="F:NAD+ synthase (glutamine-hydrolyzing) activity"/>
    <property type="evidence" value="ECO:0007669"/>
    <property type="project" value="InterPro"/>
</dbReference>
<dbReference type="InterPro" id="IPR022310">
    <property type="entry name" value="NAD/GMP_synthase"/>
</dbReference>
<evidence type="ECO:0000313" key="10">
    <source>
        <dbReference type="Proteomes" id="UP000610760"/>
    </source>
</evidence>
<accession>A0A926I3G7</accession>
<evidence type="ECO:0000256" key="1">
    <source>
        <dbReference type="ARBA" id="ARBA00004790"/>
    </source>
</evidence>
<dbReference type="Proteomes" id="UP000610760">
    <property type="component" value="Unassembled WGS sequence"/>
</dbReference>
<comment type="caution">
    <text evidence="9">The sequence shown here is derived from an EMBL/GenBank/DDBJ whole genome shotgun (WGS) entry which is preliminary data.</text>
</comment>
<dbReference type="Pfam" id="PF02540">
    <property type="entry name" value="NAD_synthase"/>
    <property type="match status" value="1"/>
</dbReference>
<proteinExistence type="inferred from homology"/>
<evidence type="ECO:0000256" key="2">
    <source>
        <dbReference type="ARBA" id="ARBA00022598"/>
    </source>
</evidence>
<dbReference type="GO" id="GO:0005524">
    <property type="term" value="F:ATP binding"/>
    <property type="evidence" value="ECO:0007669"/>
    <property type="project" value="UniProtKB-KW"/>
</dbReference>
<keyword evidence="3 6" id="KW-0547">Nucleotide-binding</keyword>
<evidence type="ECO:0000313" key="9">
    <source>
        <dbReference type="EMBL" id="MBC8560608.1"/>
    </source>
</evidence>
<dbReference type="NCBIfam" id="TIGR00552">
    <property type="entry name" value="nadE"/>
    <property type="match status" value="1"/>
</dbReference>
<dbReference type="Gene3D" id="3.40.50.620">
    <property type="entry name" value="HUPs"/>
    <property type="match status" value="1"/>
</dbReference>
<evidence type="ECO:0000256" key="7">
    <source>
        <dbReference type="RuleBase" id="RU003812"/>
    </source>
</evidence>
<evidence type="ECO:0000256" key="6">
    <source>
        <dbReference type="RuleBase" id="RU003811"/>
    </source>
</evidence>
<dbReference type="PANTHER" id="PTHR23090">
    <property type="entry name" value="NH 3 /GLUTAMINE-DEPENDENT NAD + SYNTHETASE"/>
    <property type="match status" value="1"/>
</dbReference>
<comment type="pathway">
    <text evidence="1">Cofactor biosynthesis; NAD(+) biosynthesis.</text>
</comment>